<accession>A0ABW3MN40</accession>
<feature type="non-terminal residue" evidence="2">
    <location>
        <position position="1"/>
    </location>
</feature>
<proteinExistence type="predicted"/>
<dbReference type="Proteomes" id="UP001597045">
    <property type="component" value="Unassembled WGS sequence"/>
</dbReference>
<sequence length="194" mass="20949">APARLDVWSATDGKNLVDHSANPGALVLFPGDRGGGEFSVNSDVIHRCTEFFVRLEEEFDVSLIDLSAGRSHAIDMALAATARKPLRHTVSRWMVYHRWTKQHIVAAAGLTRPPKVARDTNDSAMTDRVNAIPPSVPTPVFVISRQHKPNGPLSLRVLAVPVAPPGGHHSANASIGGQAQTRLRSPLAPSIRRT</sequence>
<feature type="non-terminal residue" evidence="2">
    <location>
        <position position="194"/>
    </location>
</feature>
<protein>
    <submittedName>
        <fullName evidence="2">Uncharacterized protein</fullName>
    </submittedName>
</protein>
<evidence type="ECO:0000256" key="1">
    <source>
        <dbReference type="SAM" id="MobiDB-lite"/>
    </source>
</evidence>
<evidence type="ECO:0000313" key="3">
    <source>
        <dbReference type="Proteomes" id="UP001597045"/>
    </source>
</evidence>
<gene>
    <name evidence="2" type="ORF">ACFQ1S_43220</name>
</gene>
<evidence type="ECO:0000313" key="2">
    <source>
        <dbReference type="EMBL" id="MFD1051896.1"/>
    </source>
</evidence>
<reference evidence="3" key="1">
    <citation type="journal article" date="2019" name="Int. J. Syst. Evol. Microbiol.">
        <title>The Global Catalogue of Microorganisms (GCM) 10K type strain sequencing project: providing services to taxonomists for standard genome sequencing and annotation.</title>
        <authorList>
            <consortium name="The Broad Institute Genomics Platform"/>
            <consortium name="The Broad Institute Genome Sequencing Center for Infectious Disease"/>
            <person name="Wu L."/>
            <person name="Ma J."/>
        </authorList>
    </citation>
    <scope>NUCLEOTIDE SEQUENCE [LARGE SCALE GENOMIC DNA]</scope>
    <source>
        <strain evidence="3">JCM 31486</strain>
    </source>
</reference>
<organism evidence="2 3">
    <name type="scientific">Kibdelosporangium lantanae</name>
    <dbReference type="NCBI Taxonomy" id="1497396"/>
    <lineage>
        <taxon>Bacteria</taxon>
        <taxon>Bacillati</taxon>
        <taxon>Actinomycetota</taxon>
        <taxon>Actinomycetes</taxon>
        <taxon>Pseudonocardiales</taxon>
        <taxon>Pseudonocardiaceae</taxon>
        <taxon>Kibdelosporangium</taxon>
    </lineage>
</organism>
<comment type="caution">
    <text evidence="2">The sequence shown here is derived from an EMBL/GenBank/DDBJ whole genome shotgun (WGS) entry which is preliminary data.</text>
</comment>
<feature type="compositionally biased region" description="Polar residues" evidence="1">
    <location>
        <begin position="171"/>
        <end position="183"/>
    </location>
</feature>
<keyword evidence="3" id="KW-1185">Reference proteome</keyword>
<feature type="region of interest" description="Disordered" evidence="1">
    <location>
        <begin position="168"/>
        <end position="194"/>
    </location>
</feature>
<dbReference type="EMBL" id="JBHTIS010003959">
    <property type="protein sequence ID" value="MFD1051896.1"/>
    <property type="molecule type" value="Genomic_DNA"/>
</dbReference>
<name>A0ABW3MN40_9PSEU</name>